<protein>
    <submittedName>
        <fullName evidence="2">Uncharacterized protein</fullName>
    </submittedName>
</protein>
<feature type="region of interest" description="Disordered" evidence="1">
    <location>
        <begin position="18"/>
        <end position="42"/>
    </location>
</feature>
<keyword evidence="3" id="KW-1185">Reference proteome</keyword>
<evidence type="ECO:0000256" key="1">
    <source>
        <dbReference type="SAM" id="MobiDB-lite"/>
    </source>
</evidence>
<comment type="caution">
    <text evidence="2">The sequence shown here is derived from an EMBL/GenBank/DDBJ whole genome shotgun (WGS) entry which is preliminary data.</text>
</comment>
<name>A0A151MTA2_ALLMI</name>
<organism evidence="2 3">
    <name type="scientific">Alligator mississippiensis</name>
    <name type="common">American alligator</name>
    <dbReference type="NCBI Taxonomy" id="8496"/>
    <lineage>
        <taxon>Eukaryota</taxon>
        <taxon>Metazoa</taxon>
        <taxon>Chordata</taxon>
        <taxon>Craniata</taxon>
        <taxon>Vertebrata</taxon>
        <taxon>Euteleostomi</taxon>
        <taxon>Archelosauria</taxon>
        <taxon>Archosauria</taxon>
        <taxon>Crocodylia</taxon>
        <taxon>Alligatoridae</taxon>
        <taxon>Alligatorinae</taxon>
        <taxon>Alligator</taxon>
    </lineage>
</organism>
<dbReference type="Proteomes" id="UP000050525">
    <property type="component" value="Unassembled WGS sequence"/>
</dbReference>
<proteinExistence type="predicted"/>
<dbReference type="EMBL" id="AKHW03005127">
    <property type="protein sequence ID" value="KYO27741.1"/>
    <property type="molecule type" value="Genomic_DNA"/>
</dbReference>
<reference evidence="2 3" key="1">
    <citation type="journal article" date="2012" name="Genome Biol.">
        <title>Sequencing three crocodilian genomes to illuminate the evolution of archosaurs and amniotes.</title>
        <authorList>
            <person name="St John J.A."/>
            <person name="Braun E.L."/>
            <person name="Isberg S.R."/>
            <person name="Miles L.G."/>
            <person name="Chong A.Y."/>
            <person name="Gongora J."/>
            <person name="Dalzell P."/>
            <person name="Moran C."/>
            <person name="Bed'hom B."/>
            <person name="Abzhanov A."/>
            <person name="Burgess S.C."/>
            <person name="Cooksey A.M."/>
            <person name="Castoe T.A."/>
            <person name="Crawford N.G."/>
            <person name="Densmore L.D."/>
            <person name="Drew J.C."/>
            <person name="Edwards S.V."/>
            <person name="Faircloth B.C."/>
            <person name="Fujita M.K."/>
            <person name="Greenwold M.J."/>
            <person name="Hoffmann F.G."/>
            <person name="Howard J.M."/>
            <person name="Iguchi T."/>
            <person name="Janes D.E."/>
            <person name="Khan S.Y."/>
            <person name="Kohno S."/>
            <person name="de Koning A.J."/>
            <person name="Lance S.L."/>
            <person name="McCarthy F.M."/>
            <person name="McCormack J.E."/>
            <person name="Merchant M.E."/>
            <person name="Peterson D.G."/>
            <person name="Pollock D.D."/>
            <person name="Pourmand N."/>
            <person name="Raney B.J."/>
            <person name="Roessler K.A."/>
            <person name="Sanford J.R."/>
            <person name="Sawyer R.H."/>
            <person name="Schmidt C.J."/>
            <person name="Triplett E.W."/>
            <person name="Tuberville T.D."/>
            <person name="Venegas-Anaya M."/>
            <person name="Howard J.T."/>
            <person name="Jarvis E.D."/>
            <person name="Guillette L.J.Jr."/>
            <person name="Glenn T.C."/>
            <person name="Green R.E."/>
            <person name="Ray D.A."/>
        </authorList>
    </citation>
    <scope>NUCLEOTIDE SEQUENCE [LARGE SCALE GENOMIC DNA]</scope>
    <source>
        <strain evidence="2">KSC_2009_1</strain>
    </source>
</reference>
<evidence type="ECO:0000313" key="3">
    <source>
        <dbReference type="Proteomes" id="UP000050525"/>
    </source>
</evidence>
<evidence type="ECO:0000313" key="2">
    <source>
        <dbReference type="EMBL" id="KYO27741.1"/>
    </source>
</evidence>
<sequence length="69" mass="7918">MQKADRYTEKAVERFKRFKSNTAPPLRRSPPETLQQLRSSPPTPSIAGGFLLSWLLTAAHFKLLPIRIR</sequence>
<accession>A0A151MTA2</accession>
<dbReference type="AlphaFoldDB" id="A0A151MTA2"/>
<gene>
    <name evidence="2" type="ORF">Y1Q_0005291</name>
</gene>